<organism evidence="12 13">
    <name type="scientific">Andalucia godoyi</name>
    <name type="common">Flagellate</name>
    <dbReference type="NCBI Taxonomy" id="505711"/>
    <lineage>
        <taxon>Eukaryota</taxon>
        <taxon>Discoba</taxon>
        <taxon>Jakobida</taxon>
        <taxon>Andalucina</taxon>
        <taxon>Andaluciidae</taxon>
        <taxon>Andalucia</taxon>
    </lineage>
</organism>
<dbReference type="SUPFAM" id="SSF81514">
    <property type="entry name" value="Subunit X (non-heme 7 kDa protein) of cytochrome bc1 complex (Ubiquinol-cytochrome c reductase)"/>
    <property type="match status" value="1"/>
</dbReference>
<keyword evidence="13" id="KW-1185">Reference proteome</keyword>
<dbReference type="EMBL" id="VRVR01000040">
    <property type="protein sequence ID" value="KAF0852387.1"/>
    <property type="molecule type" value="Genomic_DNA"/>
</dbReference>
<dbReference type="AlphaFoldDB" id="A0A8K0AIK5"/>
<reference evidence="12" key="1">
    <citation type="submission" date="2019-09" db="EMBL/GenBank/DDBJ databases">
        <title>The Mitochondrial Proteome of the Jakobid, Andalucia godoyi, a Protist With the Most Gene-Rich and Bacteria-Like Mitochondrial Genome.</title>
        <authorList>
            <person name="Gray M.W."/>
            <person name="Burger G."/>
            <person name="Derelle R."/>
            <person name="Klimes V."/>
            <person name="Leger M."/>
            <person name="Sarrasin M."/>
            <person name="Vlcek C."/>
            <person name="Roger A.J."/>
            <person name="Elias M."/>
            <person name="Lang B.F."/>
        </authorList>
    </citation>
    <scope>NUCLEOTIDE SEQUENCE</scope>
    <source>
        <strain evidence="12">And28</strain>
    </source>
</reference>
<name>A0A8K0AIK5_ANDGO</name>
<evidence type="ECO:0000256" key="5">
    <source>
        <dbReference type="ARBA" id="ARBA00022692"/>
    </source>
</evidence>
<keyword evidence="6 11" id="KW-0999">Mitochondrion inner membrane</keyword>
<comment type="caution">
    <text evidence="12">The sequence shown here is derived from an EMBL/GenBank/DDBJ whole genome shotgun (WGS) entry which is preliminary data.</text>
</comment>
<dbReference type="GO" id="GO:0005743">
    <property type="term" value="C:mitochondrial inner membrane"/>
    <property type="evidence" value="ECO:0007669"/>
    <property type="project" value="UniProtKB-SubCell"/>
</dbReference>
<dbReference type="OrthoDB" id="44067at2759"/>
<keyword evidence="4 11" id="KW-0679">Respiratory chain</keyword>
<evidence type="ECO:0000256" key="8">
    <source>
        <dbReference type="ARBA" id="ARBA00022989"/>
    </source>
</evidence>
<evidence type="ECO:0000256" key="2">
    <source>
        <dbReference type="ARBA" id="ARBA00007856"/>
    </source>
</evidence>
<dbReference type="Proteomes" id="UP000799049">
    <property type="component" value="Unassembled WGS sequence"/>
</dbReference>
<evidence type="ECO:0000256" key="9">
    <source>
        <dbReference type="ARBA" id="ARBA00023128"/>
    </source>
</evidence>
<dbReference type="InterPro" id="IPR036656">
    <property type="entry name" value="QCR9_sf"/>
</dbReference>
<evidence type="ECO:0000256" key="7">
    <source>
        <dbReference type="ARBA" id="ARBA00022982"/>
    </source>
</evidence>
<comment type="function">
    <text evidence="11">Component of the ubiquinol-cytochrome c oxidoreductase, a multisubunit transmembrane complex that is part of the mitochondrial electron transport chain which drives oxidative phosphorylation. The complex plays an important role in the uptake of multiple carbon sources present in different host niches.</text>
</comment>
<dbReference type="Gene3D" id="1.20.5.260">
    <property type="entry name" value="Cytochrome b-c1 complex subunit 9"/>
    <property type="match status" value="1"/>
</dbReference>
<evidence type="ECO:0000313" key="12">
    <source>
        <dbReference type="EMBL" id="KAF0852387.1"/>
    </source>
</evidence>
<keyword evidence="5" id="KW-0812">Transmembrane</keyword>
<dbReference type="InterPro" id="IPR008027">
    <property type="entry name" value="QCR9"/>
</dbReference>
<comment type="subcellular location">
    <subcellularLocation>
        <location evidence="1 11">Mitochondrion inner membrane</location>
        <topology evidence="1 11">Single-pass membrane protein</topology>
    </subcellularLocation>
</comment>
<dbReference type="Pfam" id="PF05365">
    <property type="entry name" value="UCR_UQCRX_QCR9"/>
    <property type="match status" value="1"/>
</dbReference>
<keyword evidence="3 11" id="KW-0813">Transport</keyword>
<evidence type="ECO:0000256" key="3">
    <source>
        <dbReference type="ARBA" id="ARBA00022448"/>
    </source>
</evidence>
<comment type="subunit">
    <text evidence="11">Component of the ubiquinol-cytochrome c oxidoreductase (cytochrome b-c1 complex, complex III, CIII), a multisubunit enzyme composed of 3 respiratory subunits cytochrome b, cytochrome c1 and Rieske protein, 2 core protein subunits, and additional low-molecular weight protein subunits.</text>
</comment>
<dbReference type="GO" id="GO:0045275">
    <property type="term" value="C:respiratory chain complex III"/>
    <property type="evidence" value="ECO:0007669"/>
    <property type="project" value="UniProtKB-UniRule"/>
</dbReference>
<keyword evidence="7 11" id="KW-0249">Electron transport</keyword>
<evidence type="ECO:0000256" key="1">
    <source>
        <dbReference type="ARBA" id="ARBA00004434"/>
    </source>
</evidence>
<sequence>MSKQLFGSALGGAVYRAVFQSNPVYIAFCLTGAFVGEQIYDKAVNAMWQSGNKGKFFEDIKIAPKDEE</sequence>
<keyword evidence="10" id="KW-0472">Membrane</keyword>
<evidence type="ECO:0000313" key="13">
    <source>
        <dbReference type="Proteomes" id="UP000799049"/>
    </source>
</evidence>
<accession>A0A8K0AIK5</accession>
<dbReference type="PANTHER" id="PTHR12980:SF0">
    <property type="entry name" value="CYTOCHROME B-C1 COMPLEX SUBUNIT 9"/>
    <property type="match status" value="1"/>
</dbReference>
<evidence type="ECO:0000256" key="10">
    <source>
        <dbReference type="ARBA" id="ARBA00023136"/>
    </source>
</evidence>
<keyword evidence="9 11" id="KW-0496">Mitochondrion</keyword>
<dbReference type="PANTHER" id="PTHR12980">
    <property type="entry name" value="UBIQUINOL-CYTOCHROME C REDUCTASE COMPLEX, SUBUNIT X"/>
    <property type="match status" value="1"/>
</dbReference>
<protein>
    <recommendedName>
        <fullName evidence="11">Complex III subunit 9</fullName>
    </recommendedName>
</protein>
<evidence type="ECO:0000256" key="6">
    <source>
        <dbReference type="ARBA" id="ARBA00022792"/>
    </source>
</evidence>
<evidence type="ECO:0000256" key="4">
    <source>
        <dbReference type="ARBA" id="ARBA00022660"/>
    </source>
</evidence>
<dbReference type="GO" id="GO:0006122">
    <property type="term" value="P:mitochondrial electron transport, ubiquinol to cytochrome c"/>
    <property type="evidence" value="ECO:0007669"/>
    <property type="project" value="UniProtKB-UniRule"/>
</dbReference>
<keyword evidence="8" id="KW-1133">Transmembrane helix</keyword>
<proteinExistence type="inferred from homology"/>
<evidence type="ECO:0000256" key="11">
    <source>
        <dbReference type="RuleBase" id="RU368056"/>
    </source>
</evidence>
<gene>
    <name evidence="12" type="ORF">ANDGO_04983</name>
</gene>
<comment type="similarity">
    <text evidence="2 11">Belongs to the UQCR10/QCR9 family.</text>
</comment>